<gene>
    <name evidence="3" type="ORF">OIDMADRAFT_16075</name>
</gene>
<accession>A0A0C3HWJ7</accession>
<feature type="region of interest" description="Disordered" evidence="1">
    <location>
        <begin position="1"/>
        <end position="29"/>
    </location>
</feature>
<feature type="compositionally biased region" description="Acidic residues" evidence="1">
    <location>
        <begin position="15"/>
        <end position="24"/>
    </location>
</feature>
<keyword evidence="2" id="KW-1133">Transmembrane helix</keyword>
<sequence>MLRPDKRAKYVDTPEAFDDPDTETSNERMPPVRTLALQALAVLVAILLHVLRRQKILVFGHSLGNWTVMPPECLVFTGVTIFMGGPIMIQDFKIIRK</sequence>
<protein>
    <submittedName>
        <fullName evidence="3">Uncharacterized protein</fullName>
    </submittedName>
</protein>
<dbReference type="HOGENOM" id="CLU_2347258_0_0_1"/>
<feature type="transmembrane region" description="Helical" evidence="2">
    <location>
        <begin position="63"/>
        <end position="89"/>
    </location>
</feature>
<dbReference type="Proteomes" id="UP000054321">
    <property type="component" value="Unassembled WGS sequence"/>
</dbReference>
<evidence type="ECO:0000256" key="1">
    <source>
        <dbReference type="SAM" id="MobiDB-lite"/>
    </source>
</evidence>
<name>A0A0C3HWJ7_OIDMZ</name>
<dbReference type="EMBL" id="KN832870">
    <property type="protein sequence ID" value="KIN07300.1"/>
    <property type="molecule type" value="Genomic_DNA"/>
</dbReference>
<organism evidence="3 4">
    <name type="scientific">Oidiodendron maius (strain Zn)</name>
    <dbReference type="NCBI Taxonomy" id="913774"/>
    <lineage>
        <taxon>Eukaryota</taxon>
        <taxon>Fungi</taxon>
        <taxon>Dikarya</taxon>
        <taxon>Ascomycota</taxon>
        <taxon>Pezizomycotina</taxon>
        <taxon>Leotiomycetes</taxon>
        <taxon>Leotiomycetes incertae sedis</taxon>
        <taxon>Myxotrichaceae</taxon>
        <taxon>Oidiodendron</taxon>
    </lineage>
</organism>
<reference evidence="3 4" key="1">
    <citation type="submission" date="2014-04" db="EMBL/GenBank/DDBJ databases">
        <authorList>
            <consortium name="DOE Joint Genome Institute"/>
            <person name="Kuo A."/>
            <person name="Martino E."/>
            <person name="Perotto S."/>
            <person name="Kohler A."/>
            <person name="Nagy L.G."/>
            <person name="Floudas D."/>
            <person name="Copeland A."/>
            <person name="Barry K.W."/>
            <person name="Cichocki N."/>
            <person name="Veneault-Fourrey C."/>
            <person name="LaButti K."/>
            <person name="Lindquist E.A."/>
            <person name="Lipzen A."/>
            <person name="Lundell T."/>
            <person name="Morin E."/>
            <person name="Murat C."/>
            <person name="Sun H."/>
            <person name="Tunlid A."/>
            <person name="Henrissat B."/>
            <person name="Grigoriev I.V."/>
            <person name="Hibbett D.S."/>
            <person name="Martin F."/>
            <person name="Nordberg H.P."/>
            <person name="Cantor M.N."/>
            <person name="Hua S.X."/>
        </authorList>
    </citation>
    <scope>NUCLEOTIDE SEQUENCE [LARGE SCALE GENOMIC DNA]</scope>
    <source>
        <strain evidence="3 4">Zn</strain>
    </source>
</reference>
<evidence type="ECO:0000313" key="3">
    <source>
        <dbReference type="EMBL" id="KIN07300.1"/>
    </source>
</evidence>
<proteinExistence type="predicted"/>
<feature type="transmembrane region" description="Helical" evidence="2">
    <location>
        <begin position="35"/>
        <end position="51"/>
    </location>
</feature>
<feature type="compositionally biased region" description="Basic and acidic residues" evidence="1">
    <location>
        <begin position="1"/>
        <end position="12"/>
    </location>
</feature>
<keyword evidence="2" id="KW-0472">Membrane</keyword>
<dbReference type="InParanoid" id="A0A0C3HWJ7"/>
<keyword evidence="2" id="KW-0812">Transmembrane</keyword>
<reference evidence="4" key="2">
    <citation type="submission" date="2015-01" db="EMBL/GenBank/DDBJ databases">
        <title>Evolutionary Origins and Diversification of the Mycorrhizal Mutualists.</title>
        <authorList>
            <consortium name="DOE Joint Genome Institute"/>
            <consortium name="Mycorrhizal Genomics Consortium"/>
            <person name="Kohler A."/>
            <person name="Kuo A."/>
            <person name="Nagy L.G."/>
            <person name="Floudas D."/>
            <person name="Copeland A."/>
            <person name="Barry K.W."/>
            <person name="Cichocki N."/>
            <person name="Veneault-Fourrey C."/>
            <person name="LaButti K."/>
            <person name="Lindquist E.A."/>
            <person name="Lipzen A."/>
            <person name="Lundell T."/>
            <person name="Morin E."/>
            <person name="Murat C."/>
            <person name="Riley R."/>
            <person name="Ohm R."/>
            <person name="Sun H."/>
            <person name="Tunlid A."/>
            <person name="Henrissat B."/>
            <person name="Grigoriev I.V."/>
            <person name="Hibbett D.S."/>
            <person name="Martin F."/>
        </authorList>
    </citation>
    <scope>NUCLEOTIDE SEQUENCE [LARGE SCALE GENOMIC DNA]</scope>
    <source>
        <strain evidence="4">Zn</strain>
    </source>
</reference>
<evidence type="ECO:0000256" key="2">
    <source>
        <dbReference type="SAM" id="Phobius"/>
    </source>
</evidence>
<evidence type="ECO:0000313" key="4">
    <source>
        <dbReference type="Proteomes" id="UP000054321"/>
    </source>
</evidence>
<dbReference type="AlphaFoldDB" id="A0A0C3HWJ7"/>
<keyword evidence="4" id="KW-1185">Reference proteome</keyword>